<dbReference type="Pfam" id="PF10545">
    <property type="entry name" value="MADF_DNA_bdg"/>
    <property type="match status" value="1"/>
</dbReference>
<proteinExistence type="predicted"/>
<dbReference type="GO" id="GO:0005634">
    <property type="term" value="C:nucleus"/>
    <property type="evidence" value="ECO:0007669"/>
    <property type="project" value="TreeGrafter"/>
</dbReference>
<evidence type="ECO:0000313" key="2">
    <source>
        <dbReference type="Proteomes" id="UP000694846"/>
    </source>
</evidence>
<dbReference type="InterPro" id="IPR006578">
    <property type="entry name" value="MADF-dom"/>
</dbReference>
<dbReference type="PROSITE" id="PS51029">
    <property type="entry name" value="MADF"/>
    <property type="match status" value="1"/>
</dbReference>
<dbReference type="PANTHER" id="PTHR12243">
    <property type="entry name" value="MADF DOMAIN TRANSCRIPTION FACTOR"/>
    <property type="match status" value="1"/>
</dbReference>
<dbReference type="PANTHER" id="PTHR12243:SF67">
    <property type="entry name" value="COREPRESSOR OF PANGOLIN, ISOFORM A-RELATED"/>
    <property type="match status" value="1"/>
</dbReference>
<dbReference type="AlphaFoldDB" id="A0A8B8F4W4"/>
<dbReference type="SMART" id="SM00595">
    <property type="entry name" value="MADF"/>
    <property type="match status" value="1"/>
</dbReference>
<keyword evidence="2" id="KW-1185">Reference proteome</keyword>
<evidence type="ECO:0000259" key="1">
    <source>
        <dbReference type="PROSITE" id="PS51029"/>
    </source>
</evidence>
<dbReference type="GO" id="GO:0003677">
    <property type="term" value="F:DNA binding"/>
    <property type="evidence" value="ECO:0007669"/>
    <property type="project" value="InterPro"/>
</dbReference>
<sequence length="227" mass="26082">MNDELLIELVQKRPVLYDLKNPKYLNADWKGRVWQEIGEKMKIDGGNCKTRWNNIRNNFRKSLSKRRTTSGQSSKKMKQYRFESQLQFLLKYMEECKTEGNIGCPDTEYAEIDNDDEAKESQTTDTSNSPEIDDILSSSAVVFTKPVRKKNTQPEAAASTLMKYILKEEKKSSTSGQPTVTLDNPIDCFLFGISPTLKLLPPYLQNLAKTEIFSTVQKFELHTMQMS</sequence>
<protein>
    <submittedName>
        <fullName evidence="3">Transcription factor Adf-1-like</fullName>
    </submittedName>
</protein>
<gene>
    <name evidence="3" type="primary">LOC112679984</name>
</gene>
<dbReference type="InterPro" id="IPR039353">
    <property type="entry name" value="TF_Adf1"/>
</dbReference>
<dbReference type="InterPro" id="IPR004210">
    <property type="entry name" value="BESS_motif"/>
</dbReference>
<dbReference type="GeneID" id="112679984"/>
<evidence type="ECO:0000313" key="3">
    <source>
        <dbReference type="RefSeq" id="XP_025405733.1"/>
    </source>
</evidence>
<accession>A0A8B8F4W4</accession>
<reference evidence="3" key="1">
    <citation type="submission" date="2025-08" db="UniProtKB">
        <authorList>
            <consortium name="RefSeq"/>
        </authorList>
    </citation>
    <scope>IDENTIFICATION</scope>
    <source>
        <tissue evidence="3">Whole body</tissue>
    </source>
</reference>
<organism evidence="2 3">
    <name type="scientific">Sipha flava</name>
    <name type="common">yellow sugarcane aphid</name>
    <dbReference type="NCBI Taxonomy" id="143950"/>
    <lineage>
        <taxon>Eukaryota</taxon>
        <taxon>Metazoa</taxon>
        <taxon>Ecdysozoa</taxon>
        <taxon>Arthropoda</taxon>
        <taxon>Hexapoda</taxon>
        <taxon>Insecta</taxon>
        <taxon>Pterygota</taxon>
        <taxon>Neoptera</taxon>
        <taxon>Paraneoptera</taxon>
        <taxon>Hemiptera</taxon>
        <taxon>Sternorrhyncha</taxon>
        <taxon>Aphidomorpha</taxon>
        <taxon>Aphidoidea</taxon>
        <taxon>Aphididae</taxon>
        <taxon>Sipha</taxon>
    </lineage>
</organism>
<feature type="domain" description="MADF" evidence="1">
    <location>
        <begin position="5"/>
        <end position="94"/>
    </location>
</feature>
<dbReference type="RefSeq" id="XP_025405733.1">
    <property type="nucleotide sequence ID" value="XM_025549948.1"/>
</dbReference>
<dbReference type="Pfam" id="PF02944">
    <property type="entry name" value="BESS"/>
    <property type="match status" value="1"/>
</dbReference>
<dbReference type="OrthoDB" id="6607885at2759"/>
<name>A0A8B8F4W4_9HEMI</name>
<dbReference type="GO" id="GO:0005667">
    <property type="term" value="C:transcription regulator complex"/>
    <property type="evidence" value="ECO:0007669"/>
    <property type="project" value="TreeGrafter"/>
</dbReference>
<dbReference type="Proteomes" id="UP000694846">
    <property type="component" value="Unplaced"/>
</dbReference>
<dbReference type="GO" id="GO:0006357">
    <property type="term" value="P:regulation of transcription by RNA polymerase II"/>
    <property type="evidence" value="ECO:0007669"/>
    <property type="project" value="TreeGrafter"/>
</dbReference>